<organism evidence="2 3">
    <name type="scientific">Gigaspora rosea</name>
    <dbReference type="NCBI Taxonomy" id="44941"/>
    <lineage>
        <taxon>Eukaryota</taxon>
        <taxon>Fungi</taxon>
        <taxon>Fungi incertae sedis</taxon>
        <taxon>Mucoromycota</taxon>
        <taxon>Glomeromycotina</taxon>
        <taxon>Glomeromycetes</taxon>
        <taxon>Diversisporales</taxon>
        <taxon>Gigasporaceae</taxon>
        <taxon>Gigaspora</taxon>
    </lineage>
</organism>
<dbReference type="EMBL" id="QKWP01006685">
    <property type="protein sequence ID" value="RIA99863.1"/>
    <property type="molecule type" value="Genomic_DNA"/>
</dbReference>
<evidence type="ECO:0000313" key="2">
    <source>
        <dbReference type="EMBL" id="RIA99863.1"/>
    </source>
</evidence>
<feature type="transmembrane region" description="Helical" evidence="1">
    <location>
        <begin position="20"/>
        <end position="37"/>
    </location>
</feature>
<accession>A0A397TNU4</accession>
<gene>
    <name evidence="2" type="ORF">C2G38_2237074</name>
</gene>
<dbReference type="PROSITE" id="PS51257">
    <property type="entry name" value="PROKAR_LIPOPROTEIN"/>
    <property type="match status" value="1"/>
</dbReference>
<dbReference type="AlphaFoldDB" id="A0A397TNU4"/>
<reference evidence="2 3" key="1">
    <citation type="submission" date="2018-06" db="EMBL/GenBank/DDBJ databases">
        <title>Comparative genomics reveals the genomic features of Rhizophagus irregularis, R. cerebriforme, R. diaphanum and Gigaspora rosea, and their symbiotic lifestyle signature.</title>
        <authorList>
            <person name="Morin E."/>
            <person name="San Clemente H."/>
            <person name="Chen E.C.H."/>
            <person name="De La Providencia I."/>
            <person name="Hainaut M."/>
            <person name="Kuo A."/>
            <person name="Kohler A."/>
            <person name="Murat C."/>
            <person name="Tang N."/>
            <person name="Roy S."/>
            <person name="Loubradou J."/>
            <person name="Henrissat B."/>
            <person name="Grigoriev I.V."/>
            <person name="Corradi N."/>
            <person name="Roux C."/>
            <person name="Martin F.M."/>
        </authorList>
    </citation>
    <scope>NUCLEOTIDE SEQUENCE [LARGE SCALE GENOMIC DNA]</scope>
    <source>
        <strain evidence="2 3">DAOM 194757</strain>
    </source>
</reference>
<keyword evidence="1" id="KW-0812">Transmembrane</keyword>
<evidence type="ECO:0000313" key="3">
    <source>
        <dbReference type="Proteomes" id="UP000266673"/>
    </source>
</evidence>
<dbReference type="Proteomes" id="UP000266673">
    <property type="component" value="Unassembled WGS sequence"/>
</dbReference>
<comment type="caution">
    <text evidence="2">The sequence shown here is derived from an EMBL/GenBank/DDBJ whole genome shotgun (WGS) entry which is preliminary data.</text>
</comment>
<sequence length="56" mass="6675">MQVIKITYEMPVISRFYKALSYLYASFSCLISANYSVRDSKLDYDDDNIYNKNYCH</sequence>
<keyword evidence="3" id="KW-1185">Reference proteome</keyword>
<name>A0A397TNU4_9GLOM</name>
<protein>
    <submittedName>
        <fullName evidence="2">Uncharacterized protein</fullName>
    </submittedName>
</protein>
<keyword evidence="1" id="KW-0472">Membrane</keyword>
<proteinExistence type="predicted"/>
<evidence type="ECO:0000256" key="1">
    <source>
        <dbReference type="SAM" id="Phobius"/>
    </source>
</evidence>
<keyword evidence="1" id="KW-1133">Transmembrane helix</keyword>